<gene>
    <name evidence="2" type="ORF">NDU88_008313</name>
</gene>
<accession>A0AAV7P0J7</accession>
<dbReference type="Proteomes" id="UP001066276">
    <property type="component" value="Chromosome 8"/>
</dbReference>
<name>A0AAV7P0J7_PLEWA</name>
<reference evidence="2" key="1">
    <citation type="journal article" date="2022" name="bioRxiv">
        <title>Sequencing and chromosome-scale assembly of the giantPleurodeles waltlgenome.</title>
        <authorList>
            <person name="Brown T."/>
            <person name="Elewa A."/>
            <person name="Iarovenko S."/>
            <person name="Subramanian E."/>
            <person name="Araus A.J."/>
            <person name="Petzold A."/>
            <person name="Susuki M."/>
            <person name="Suzuki K.-i.T."/>
            <person name="Hayashi T."/>
            <person name="Toyoda A."/>
            <person name="Oliveira C."/>
            <person name="Osipova E."/>
            <person name="Leigh N.D."/>
            <person name="Simon A."/>
            <person name="Yun M.H."/>
        </authorList>
    </citation>
    <scope>NUCLEOTIDE SEQUENCE</scope>
    <source>
        <strain evidence="2">20211129_DDA</strain>
        <tissue evidence="2">Liver</tissue>
    </source>
</reference>
<evidence type="ECO:0000313" key="2">
    <source>
        <dbReference type="EMBL" id="KAJ1120138.1"/>
    </source>
</evidence>
<proteinExistence type="predicted"/>
<protein>
    <submittedName>
        <fullName evidence="2">Uncharacterized protein</fullName>
    </submittedName>
</protein>
<comment type="caution">
    <text evidence="2">The sequence shown here is derived from an EMBL/GenBank/DDBJ whole genome shotgun (WGS) entry which is preliminary data.</text>
</comment>
<evidence type="ECO:0000313" key="3">
    <source>
        <dbReference type="Proteomes" id="UP001066276"/>
    </source>
</evidence>
<feature type="region of interest" description="Disordered" evidence="1">
    <location>
        <begin position="1"/>
        <end position="25"/>
    </location>
</feature>
<organism evidence="2 3">
    <name type="scientific">Pleurodeles waltl</name>
    <name type="common">Iberian ribbed newt</name>
    <dbReference type="NCBI Taxonomy" id="8319"/>
    <lineage>
        <taxon>Eukaryota</taxon>
        <taxon>Metazoa</taxon>
        <taxon>Chordata</taxon>
        <taxon>Craniata</taxon>
        <taxon>Vertebrata</taxon>
        <taxon>Euteleostomi</taxon>
        <taxon>Amphibia</taxon>
        <taxon>Batrachia</taxon>
        <taxon>Caudata</taxon>
        <taxon>Salamandroidea</taxon>
        <taxon>Salamandridae</taxon>
        <taxon>Pleurodelinae</taxon>
        <taxon>Pleurodeles</taxon>
    </lineage>
</organism>
<feature type="region of interest" description="Disordered" evidence="1">
    <location>
        <begin position="37"/>
        <end position="56"/>
    </location>
</feature>
<evidence type="ECO:0000256" key="1">
    <source>
        <dbReference type="SAM" id="MobiDB-lite"/>
    </source>
</evidence>
<dbReference type="EMBL" id="JANPWB010000012">
    <property type="protein sequence ID" value="KAJ1120138.1"/>
    <property type="molecule type" value="Genomic_DNA"/>
</dbReference>
<keyword evidence="3" id="KW-1185">Reference proteome</keyword>
<dbReference type="AlphaFoldDB" id="A0AAV7P0J7"/>
<sequence>MVREVHLPAQHRQRKKEQARTAGAPCKWLQLQLRTSAAAKSHKNPRAAPANAAMSSVKAEDVTPQVALKSPPNVVKPDSAACPLVVKQR</sequence>